<dbReference type="AlphaFoldDB" id="A0A1H3GVF6"/>
<dbReference type="EMBL" id="CP065748">
    <property type="protein sequence ID" value="QPS81020.1"/>
    <property type="molecule type" value="Genomic_DNA"/>
</dbReference>
<keyword evidence="2" id="KW-0732">Signal</keyword>
<dbReference type="Proteomes" id="UP000183417">
    <property type="component" value="Unassembled WGS sequence"/>
</dbReference>
<dbReference type="PANTHER" id="PTHR11803:SF39">
    <property type="entry name" value="2-IMINOBUTANOATE_2-IMINOPROPANOATE DEAMINASE"/>
    <property type="match status" value="1"/>
</dbReference>
<dbReference type="InterPro" id="IPR035959">
    <property type="entry name" value="RutC-like_sf"/>
</dbReference>
<feature type="signal peptide" evidence="2">
    <location>
        <begin position="1"/>
        <end position="27"/>
    </location>
</feature>
<dbReference type="PANTHER" id="PTHR11803">
    <property type="entry name" value="2-IMINOBUTANOATE/2-IMINOPROPANOATE DEAMINASE RIDA"/>
    <property type="match status" value="1"/>
</dbReference>
<dbReference type="GO" id="GO:0019239">
    <property type="term" value="F:deaminase activity"/>
    <property type="evidence" value="ECO:0007669"/>
    <property type="project" value="TreeGrafter"/>
</dbReference>
<dbReference type="InterPro" id="IPR019897">
    <property type="entry name" value="RidA_CS"/>
</dbReference>
<dbReference type="Proteomes" id="UP000595064">
    <property type="component" value="Chromosome"/>
</dbReference>
<dbReference type="GO" id="GO:0005829">
    <property type="term" value="C:cytosol"/>
    <property type="evidence" value="ECO:0007669"/>
    <property type="project" value="TreeGrafter"/>
</dbReference>
<dbReference type="EMBL" id="FNPE01000002">
    <property type="protein sequence ID" value="SDY07097.1"/>
    <property type="molecule type" value="Genomic_DNA"/>
</dbReference>
<reference evidence="3 6" key="2">
    <citation type="submission" date="2020-12" db="EMBL/GenBank/DDBJ databases">
        <title>FDA dAtabase for Regulatory Grade micrObial Sequences (FDA-ARGOS): Supporting development and validation of Infectious Disease Dx tests.</title>
        <authorList>
            <person name="Sproer C."/>
            <person name="Gronow S."/>
            <person name="Severitt S."/>
            <person name="Schroder I."/>
            <person name="Tallon L."/>
            <person name="Sadzewicz L."/>
            <person name="Zhao X."/>
            <person name="Boylan J."/>
            <person name="Ott S."/>
            <person name="Bowen H."/>
            <person name="Vavikolanu K."/>
            <person name="Mehta A."/>
            <person name="Aluvathingal J."/>
            <person name="Nadendla S."/>
            <person name="Lowell S."/>
            <person name="Myers T."/>
            <person name="Yan Y."/>
            <person name="Sichtig H."/>
        </authorList>
    </citation>
    <scope>NUCLEOTIDE SEQUENCE [LARGE SCALE GENOMIC DNA]</scope>
    <source>
        <strain evidence="3 6">FDAARGOS_890</strain>
    </source>
</reference>
<dbReference type="CDD" id="cd00448">
    <property type="entry name" value="YjgF_YER057c_UK114_family"/>
    <property type="match status" value="1"/>
</dbReference>
<proteinExistence type="inferred from homology"/>
<accession>A0A1H3GVF6</accession>
<dbReference type="SUPFAM" id="SSF55298">
    <property type="entry name" value="YjgF-like"/>
    <property type="match status" value="1"/>
</dbReference>
<dbReference type="InterPro" id="IPR006175">
    <property type="entry name" value="YjgF/YER057c/UK114"/>
</dbReference>
<dbReference type="Pfam" id="PF01042">
    <property type="entry name" value="Ribonuc_L-PSP"/>
    <property type="match status" value="1"/>
</dbReference>
<dbReference type="FunFam" id="3.30.1330.40:FF:000001">
    <property type="entry name" value="L-PSP family endoribonuclease"/>
    <property type="match status" value="1"/>
</dbReference>
<dbReference type="PROSITE" id="PS01094">
    <property type="entry name" value="UPF0076"/>
    <property type="match status" value="1"/>
</dbReference>
<organism evidence="4 5">
    <name type="scientific">Delftia lacustris</name>
    <dbReference type="NCBI Taxonomy" id="558537"/>
    <lineage>
        <taxon>Bacteria</taxon>
        <taxon>Pseudomonadati</taxon>
        <taxon>Pseudomonadota</taxon>
        <taxon>Betaproteobacteria</taxon>
        <taxon>Burkholderiales</taxon>
        <taxon>Comamonadaceae</taxon>
        <taxon>Delftia</taxon>
    </lineage>
</organism>
<sequence length="156" mass="16709">MDIRSNLRRVALACGVAAAVATLAGCAAPHKREVLSTTQIYPAIGPYSQMVAHGNTIYFSGVLPLNAQGTAIQGTTIEEQTRAVLDHIGAKLKSQGLGYEDVLSTSVFMKDLNEFAAMNKVYGEYFKTGAPARATVEVARLPRDVKIEISAIVGRR</sequence>
<evidence type="ECO:0000313" key="4">
    <source>
        <dbReference type="EMBL" id="SDY07097.1"/>
    </source>
</evidence>
<evidence type="ECO:0000256" key="1">
    <source>
        <dbReference type="ARBA" id="ARBA00010552"/>
    </source>
</evidence>
<reference evidence="4 5" key="1">
    <citation type="submission" date="2016-10" db="EMBL/GenBank/DDBJ databases">
        <authorList>
            <person name="de Groot N.N."/>
        </authorList>
    </citation>
    <scope>NUCLEOTIDE SEQUENCE [LARGE SCALE GENOMIC DNA]</scope>
    <source>
        <strain evidence="4 5">LMG 24775</strain>
    </source>
</reference>
<evidence type="ECO:0000313" key="5">
    <source>
        <dbReference type="Proteomes" id="UP000183417"/>
    </source>
</evidence>
<keyword evidence="6" id="KW-1185">Reference proteome</keyword>
<dbReference type="Gene3D" id="3.30.1330.40">
    <property type="entry name" value="RutC-like"/>
    <property type="match status" value="1"/>
</dbReference>
<dbReference type="GeneID" id="94690682"/>
<evidence type="ECO:0000313" key="3">
    <source>
        <dbReference type="EMBL" id="QPS81020.1"/>
    </source>
</evidence>
<evidence type="ECO:0000313" key="6">
    <source>
        <dbReference type="Proteomes" id="UP000595064"/>
    </source>
</evidence>
<dbReference type="InterPro" id="IPR006056">
    <property type="entry name" value="RidA"/>
</dbReference>
<protein>
    <submittedName>
        <fullName evidence="4">Reactive intermediate/imine deaminase</fullName>
    </submittedName>
    <submittedName>
        <fullName evidence="3">RidA family protein</fullName>
    </submittedName>
</protein>
<dbReference type="RefSeq" id="WP_016445807.1">
    <property type="nucleotide sequence ID" value="NZ_AP025556.1"/>
</dbReference>
<dbReference type="NCBIfam" id="TIGR00004">
    <property type="entry name" value="Rid family detoxifying hydrolase"/>
    <property type="match status" value="1"/>
</dbReference>
<dbReference type="PROSITE" id="PS51257">
    <property type="entry name" value="PROKAR_LIPOPROTEIN"/>
    <property type="match status" value="1"/>
</dbReference>
<feature type="chain" id="PRO_5044558394" evidence="2">
    <location>
        <begin position="28"/>
        <end position="156"/>
    </location>
</feature>
<comment type="similarity">
    <text evidence="1">Belongs to the RutC family.</text>
</comment>
<name>A0A1H3GVF6_9BURK</name>
<dbReference type="KEGG" id="dla:I6G47_29310"/>
<gene>
    <name evidence="3" type="ORF">I6G47_29310</name>
    <name evidence="4" type="ORF">SAMN05421547_102370</name>
</gene>
<evidence type="ECO:0000256" key="2">
    <source>
        <dbReference type="SAM" id="SignalP"/>
    </source>
</evidence>